<dbReference type="RefSeq" id="WP_122980389.1">
    <property type="nucleotide sequence ID" value="NZ_VIWY01000004.1"/>
</dbReference>
<keyword evidence="5" id="KW-1185">Reference proteome</keyword>
<dbReference type="SUPFAM" id="SSF69318">
    <property type="entry name" value="Integrin alpha N-terminal domain"/>
    <property type="match status" value="1"/>
</dbReference>
<dbReference type="Proteomes" id="UP000320239">
    <property type="component" value="Unassembled WGS sequence"/>
</dbReference>
<organism evidence="4 5">
    <name type="scientific">Actinoplanes teichomyceticus</name>
    <dbReference type="NCBI Taxonomy" id="1867"/>
    <lineage>
        <taxon>Bacteria</taxon>
        <taxon>Bacillati</taxon>
        <taxon>Actinomycetota</taxon>
        <taxon>Actinomycetes</taxon>
        <taxon>Micromonosporales</taxon>
        <taxon>Micromonosporaceae</taxon>
        <taxon>Actinoplanes</taxon>
    </lineage>
</organism>
<reference evidence="4 5" key="1">
    <citation type="submission" date="2019-06" db="EMBL/GenBank/DDBJ databases">
        <title>Sequencing the genomes of 1000 actinobacteria strains.</title>
        <authorList>
            <person name="Klenk H.-P."/>
        </authorList>
    </citation>
    <scope>NUCLEOTIDE SEQUENCE [LARGE SCALE GENOMIC DNA]</scope>
    <source>
        <strain evidence="4 5">DSM 43866</strain>
    </source>
</reference>
<dbReference type="Pfam" id="PF13517">
    <property type="entry name" value="FG-GAP_3"/>
    <property type="match status" value="2"/>
</dbReference>
<evidence type="ECO:0000313" key="4">
    <source>
        <dbReference type="EMBL" id="TWG14417.1"/>
    </source>
</evidence>
<evidence type="ECO:0000256" key="1">
    <source>
        <dbReference type="ARBA" id="ARBA00022729"/>
    </source>
</evidence>
<proteinExistence type="predicted"/>
<gene>
    <name evidence="4" type="ORF">FHX34_104717</name>
</gene>
<evidence type="ECO:0000313" key="5">
    <source>
        <dbReference type="Proteomes" id="UP000320239"/>
    </source>
</evidence>
<comment type="caution">
    <text evidence="4">The sequence shown here is derived from an EMBL/GenBank/DDBJ whole genome shotgun (WGS) entry which is preliminary data.</text>
</comment>
<dbReference type="InterPro" id="IPR013517">
    <property type="entry name" value="FG-GAP"/>
</dbReference>
<protein>
    <submittedName>
        <fullName evidence="4">VCBS repeat protein</fullName>
    </submittedName>
</protein>
<keyword evidence="1 3" id="KW-0732">Signal</keyword>
<evidence type="ECO:0000256" key="3">
    <source>
        <dbReference type="SAM" id="SignalP"/>
    </source>
</evidence>
<feature type="region of interest" description="Disordered" evidence="2">
    <location>
        <begin position="32"/>
        <end position="55"/>
    </location>
</feature>
<sequence length="488" mass="52879">MTFLDSIKRGLTVTLASSLMVTAMSSTARAEDEPTAGTLAISNAPCDDDGTTSTDSALADQLNGVLENKLDGYMNAYRVSCARMIIKAVRERGMVRRAAVIAIDTAIVETGLQNHDQKVDHTSLGLFQQQDPWGSAADRLDPIWATNAFLNKMIKLYPNNTWQSAPVGKVAQDVQVSAYPERYPVEVADAGRIVDAVWDHALDTRPYDSFTGDAKADLIVHSGTDVAVRQGSGNGFADLGVVSSGWGRFHGLQITNGMGRLYFADYNADHRTDMIVHNGTDISVRLNTTTGWTDLGVVTSGWGRFHGLQITNGMGRLYFADYNADGRADMIVHNGTDISVRLNTTTGWTDLGVISSGWGRFHGLQITNGMGRLYFADYNADGRADMIVHNGTDISVRLNTTTGWTDLGVITSGWGRFHGLQITNGMGRLYFADIDGDGRADMIVHNGTDVSVRKNTPTGFSDQGVVTTGWGRFHGLDTTDGMGRLYLA</sequence>
<accession>A0A561VS20</accession>
<name>A0A561VS20_ACTTI</name>
<feature type="signal peptide" evidence="3">
    <location>
        <begin position="1"/>
        <end position="30"/>
    </location>
</feature>
<evidence type="ECO:0000256" key="2">
    <source>
        <dbReference type="SAM" id="MobiDB-lite"/>
    </source>
</evidence>
<dbReference type="EMBL" id="VIWY01000004">
    <property type="protein sequence ID" value="TWG14417.1"/>
    <property type="molecule type" value="Genomic_DNA"/>
</dbReference>
<dbReference type="InterPro" id="IPR028994">
    <property type="entry name" value="Integrin_alpha_N"/>
</dbReference>
<feature type="chain" id="PRO_5022021145" evidence="3">
    <location>
        <begin position="31"/>
        <end position="488"/>
    </location>
</feature>
<dbReference type="AlphaFoldDB" id="A0A561VS20"/>